<comment type="function">
    <text evidence="2 3">Might take part in the signal recognition particle (SRP) pathway. This is inferred from the conservation of its genetic proximity to ftsY/ffh. May be a regulatory protein.</text>
</comment>
<dbReference type="SUPFAM" id="SSF88659">
    <property type="entry name" value="Sigma3 and sigma4 domains of RNA polymerase sigma factors"/>
    <property type="match status" value="1"/>
</dbReference>
<keyword evidence="5" id="KW-1185">Reference proteome</keyword>
<comment type="similarity">
    <text evidence="1 3">Belongs to the UPF0122 family.</text>
</comment>
<dbReference type="NCBIfam" id="NF045758">
    <property type="entry name" value="YlxM"/>
    <property type="match status" value="1"/>
</dbReference>
<dbReference type="InterPro" id="IPR007394">
    <property type="entry name" value="UPF0122"/>
</dbReference>
<dbReference type="AlphaFoldDB" id="A0A1H3E710"/>
<dbReference type="Gene3D" id="1.10.10.10">
    <property type="entry name" value="Winged helix-like DNA-binding domain superfamily/Winged helix DNA-binding domain"/>
    <property type="match status" value="1"/>
</dbReference>
<dbReference type="RefSeq" id="WP_090244271.1">
    <property type="nucleotide sequence ID" value="NZ_FNOU01000006.1"/>
</dbReference>
<proteinExistence type="inferred from homology"/>
<dbReference type="OrthoDB" id="6392at2"/>
<evidence type="ECO:0000313" key="5">
    <source>
        <dbReference type="Proteomes" id="UP000199652"/>
    </source>
</evidence>
<evidence type="ECO:0000256" key="3">
    <source>
        <dbReference type="HAMAP-Rule" id="MF_00245"/>
    </source>
</evidence>
<dbReference type="EMBL" id="FNOU01000006">
    <property type="protein sequence ID" value="SDX74397.1"/>
    <property type="molecule type" value="Genomic_DNA"/>
</dbReference>
<dbReference type="HAMAP" id="MF_00245">
    <property type="entry name" value="UPF0122"/>
    <property type="match status" value="1"/>
</dbReference>
<dbReference type="InterPro" id="IPR036388">
    <property type="entry name" value="WH-like_DNA-bd_sf"/>
</dbReference>
<evidence type="ECO:0000256" key="2">
    <source>
        <dbReference type="ARBA" id="ARBA00024764"/>
    </source>
</evidence>
<dbReference type="InterPro" id="IPR013324">
    <property type="entry name" value="RNA_pol_sigma_r3/r4-like"/>
</dbReference>
<dbReference type="PANTHER" id="PTHR40083">
    <property type="entry name" value="UPF0122 PROTEIN CBO2450/CLC_2298"/>
    <property type="match status" value="1"/>
</dbReference>
<dbReference type="InterPro" id="IPR054831">
    <property type="entry name" value="UPF0122_fam_protein"/>
</dbReference>
<name>A0A1H3E710_EUBBA</name>
<evidence type="ECO:0000313" key="4">
    <source>
        <dbReference type="EMBL" id="SDX74397.1"/>
    </source>
</evidence>
<protein>
    <recommendedName>
        <fullName evidence="3">UPF0122 protein SAMN04488579_106128</fullName>
    </recommendedName>
</protein>
<sequence>MEEKVLEQLRFDFYGELLSERQKTILDYYYNDDYSLAEIGDILGITRQGIHDAYKRAKGLMADYEEKLGLVARYTKSRGLLTDITVEISKLLGDERISKNPEVLSEMTRLKEDIEEVIEGF</sequence>
<evidence type="ECO:0000256" key="1">
    <source>
        <dbReference type="ARBA" id="ARBA00008720"/>
    </source>
</evidence>
<accession>A0A1H3E710</accession>
<reference evidence="5" key="1">
    <citation type="submission" date="2016-10" db="EMBL/GenBank/DDBJ databases">
        <authorList>
            <person name="Varghese N."/>
            <person name="Submissions S."/>
        </authorList>
    </citation>
    <scope>NUCLEOTIDE SEQUENCE [LARGE SCALE GENOMIC DNA]</scope>
    <source>
        <strain evidence="5">VPI 5359</strain>
    </source>
</reference>
<organism evidence="4 5">
    <name type="scientific">Eubacterium barkeri</name>
    <name type="common">Clostridium barkeri</name>
    <dbReference type="NCBI Taxonomy" id="1528"/>
    <lineage>
        <taxon>Bacteria</taxon>
        <taxon>Bacillati</taxon>
        <taxon>Bacillota</taxon>
        <taxon>Clostridia</taxon>
        <taxon>Eubacteriales</taxon>
        <taxon>Eubacteriaceae</taxon>
        <taxon>Eubacterium</taxon>
    </lineage>
</organism>
<dbReference type="PANTHER" id="PTHR40083:SF1">
    <property type="entry name" value="UPF0122 PROTEIN YLXM"/>
    <property type="match status" value="1"/>
</dbReference>
<gene>
    <name evidence="4" type="ORF">SAMN04488579_106128</name>
</gene>
<dbReference type="Proteomes" id="UP000199652">
    <property type="component" value="Unassembled WGS sequence"/>
</dbReference>
<dbReference type="Pfam" id="PF04297">
    <property type="entry name" value="UPF0122"/>
    <property type="match status" value="1"/>
</dbReference>
<dbReference type="STRING" id="1528.SAMN04488579_106128"/>